<comment type="caution">
    <text evidence="2">The sequence shown here is derived from an EMBL/GenBank/DDBJ whole genome shotgun (WGS) entry which is preliminary data.</text>
</comment>
<organism evidence="2 3">
    <name type="scientific">Mesonia algae</name>
    <dbReference type="NCBI Taxonomy" id="213248"/>
    <lineage>
        <taxon>Bacteria</taxon>
        <taxon>Pseudomonadati</taxon>
        <taxon>Bacteroidota</taxon>
        <taxon>Flavobacteriia</taxon>
        <taxon>Flavobacteriales</taxon>
        <taxon>Flavobacteriaceae</taxon>
        <taxon>Mesonia</taxon>
    </lineage>
</organism>
<feature type="domain" description="Glycosyl transferase family 1" evidence="1">
    <location>
        <begin position="202"/>
        <end position="370"/>
    </location>
</feature>
<dbReference type="GO" id="GO:0016757">
    <property type="term" value="F:glycosyltransferase activity"/>
    <property type="evidence" value="ECO:0007669"/>
    <property type="project" value="InterPro"/>
</dbReference>
<dbReference type="CDD" id="cd03801">
    <property type="entry name" value="GT4_PimA-like"/>
    <property type="match status" value="1"/>
</dbReference>
<proteinExistence type="predicted"/>
<keyword evidence="3" id="KW-1185">Reference proteome</keyword>
<sequence length="391" mass="45062">MKIGIVLSQPPGYSEIFFNSKIEGLQKNGFEVTLFCQNNNVGFNTCKVERFSKTTSNPILQLFWFFRVYMELLPYFKKVMNWYSLENKHGVSKWSFLKKAYINAPILKADLDWLHFGFGTLALERECIAKAIGAKMAVSFRGFDINVYPKKNPDCYHLVWKHVSKVHSISNYLLEEARCLGLQETTPYSIITPAVKLNHLPKHKKREKDSKPLKIVTIARLHWMKGIDNLIETASFLQASQVDFEWLVIGGGSTEEEERYLYHIYEKGLTNNVKLLGKRSHQETLEILYDADMYIQTSLNEGFCNAVLEAQALGKLCVAFNTGGLPENIIDQKTGWLVENFNSEKLAQKIIEIIEMPAEQKKNITSFAKNRVIEKFNIKKQQQQFVAFYKS</sequence>
<accession>A0A2W7HWF0</accession>
<evidence type="ECO:0000259" key="1">
    <source>
        <dbReference type="Pfam" id="PF00534"/>
    </source>
</evidence>
<dbReference type="PANTHER" id="PTHR12526:SF630">
    <property type="entry name" value="GLYCOSYLTRANSFERASE"/>
    <property type="match status" value="1"/>
</dbReference>
<keyword evidence="2" id="KW-0808">Transferase</keyword>
<dbReference type="Gene3D" id="3.40.50.2000">
    <property type="entry name" value="Glycogen Phosphorylase B"/>
    <property type="match status" value="2"/>
</dbReference>
<protein>
    <submittedName>
        <fullName evidence="2">Colanic acid/amylovoran biosynthesis glycosyltransferase</fullName>
    </submittedName>
</protein>
<dbReference type="Proteomes" id="UP000249542">
    <property type="component" value="Unassembled WGS sequence"/>
</dbReference>
<dbReference type="EMBL" id="QKYV01000006">
    <property type="protein sequence ID" value="PZW39071.1"/>
    <property type="molecule type" value="Genomic_DNA"/>
</dbReference>
<reference evidence="2 3" key="1">
    <citation type="submission" date="2018-06" db="EMBL/GenBank/DDBJ databases">
        <title>Genomic Encyclopedia of Archaeal and Bacterial Type Strains, Phase II (KMG-II): from individual species to whole genera.</title>
        <authorList>
            <person name="Goeker M."/>
        </authorList>
    </citation>
    <scope>NUCLEOTIDE SEQUENCE [LARGE SCALE GENOMIC DNA]</scope>
    <source>
        <strain evidence="2 3">DSM 15361</strain>
    </source>
</reference>
<gene>
    <name evidence="2" type="ORF">LX95_02211</name>
</gene>
<dbReference type="RefSeq" id="WP_111541500.1">
    <property type="nucleotide sequence ID" value="NZ_QKYV01000006.1"/>
</dbReference>
<evidence type="ECO:0000313" key="2">
    <source>
        <dbReference type="EMBL" id="PZW39071.1"/>
    </source>
</evidence>
<evidence type="ECO:0000313" key="3">
    <source>
        <dbReference type="Proteomes" id="UP000249542"/>
    </source>
</evidence>
<dbReference type="SUPFAM" id="SSF53756">
    <property type="entry name" value="UDP-Glycosyltransferase/glycogen phosphorylase"/>
    <property type="match status" value="1"/>
</dbReference>
<name>A0A2W7HWF0_9FLAO</name>
<dbReference type="InterPro" id="IPR001296">
    <property type="entry name" value="Glyco_trans_1"/>
</dbReference>
<dbReference type="AlphaFoldDB" id="A0A2W7HWF0"/>
<dbReference type="Pfam" id="PF00534">
    <property type="entry name" value="Glycos_transf_1"/>
    <property type="match status" value="1"/>
</dbReference>
<dbReference type="PANTHER" id="PTHR12526">
    <property type="entry name" value="GLYCOSYLTRANSFERASE"/>
    <property type="match status" value="1"/>
</dbReference>